<dbReference type="Pfam" id="PF08583">
    <property type="entry name" value="Cmc1"/>
    <property type="match status" value="1"/>
</dbReference>
<protein>
    <recommendedName>
        <fullName evidence="3">COX assembly mitochondrial protein</fullName>
    </recommendedName>
</protein>
<dbReference type="STRING" id="930990.A0A067ME43"/>
<sequence>MACKDMIIALHECHQTGLMHRYLGGCNDLKHELNMCLRKERIERTTHNRERAKERRKTTVDAWRKIEEE</sequence>
<evidence type="ECO:0000256" key="1">
    <source>
        <dbReference type="ARBA" id="ARBA00007347"/>
    </source>
</evidence>
<keyword evidence="3" id="KW-0143">Chaperone</keyword>
<comment type="function">
    <text evidence="3">Required for mitochondrial cytochrome c oxidase (COX) assembly and respiration.</text>
</comment>
<keyword evidence="3" id="KW-0472">Membrane</keyword>
<reference evidence="5" key="1">
    <citation type="journal article" date="2014" name="Proc. Natl. Acad. Sci. U.S.A.">
        <title>Extensive sampling of basidiomycete genomes demonstrates inadequacy of the white-rot/brown-rot paradigm for wood decay fungi.</title>
        <authorList>
            <person name="Riley R."/>
            <person name="Salamov A.A."/>
            <person name="Brown D.W."/>
            <person name="Nagy L.G."/>
            <person name="Floudas D."/>
            <person name="Held B.W."/>
            <person name="Levasseur A."/>
            <person name="Lombard V."/>
            <person name="Morin E."/>
            <person name="Otillar R."/>
            <person name="Lindquist E.A."/>
            <person name="Sun H."/>
            <person name="LaButti K.M."/>
            <person name="Schmutz J."/>
            <person name="Jabbour D."/>
            <person name="Luo H."/>
            <person name="Baker S.E."/>
            <person name="Pisabarro A.G."/>
            <person name="Walton J.D."/>
            <person name="Blanchette R.A."/>
            <person name="Henrissat B."/>
            <person name="Martin F."/>
            <person name="Cullen D."/>
            <person name="Hibbett D.S."/>
            <person name="Grigoriev I.V."/>
        </authorList>
    </citation>
    <scope>NUCLEOTIDE SEQUENCE [LARGE SCALE GENOMIC DNA]</scope>
    <source>
        <strain evidence="5">FD-172 SS1</strain>
    </source>
</reference>
<comment type="subcellular location">
    <subcellularLocation>
        <location evidence="3">Mitochondrion inner membrane</location>
    </subcellularLocation>
</comment>
<organism evidence="4 5">
    <name type="scientific">Botryobasidium botryosum (strain FD-172 SS1)</name>
    <dbReference type="NCBI Taxonomy" id="930990"/>
    <lineage>
        <taxon>Eukaryota</taxon>
        <taxon>Fungi</taxon>
        <taxon>Dikarya</taxon>
        <taxon>Basidiomycota</taxon>
        <taxon>Agaricomycotina</taxon>
        <taxon>Agaricomycetes</taxon>
        <taxon>Cantharellales</taxon>
        <taxon>Botryobasidiaceae</taxon>
        <taxon>Botryobasidium</taxon>
    </lineage>
</organism>
<accession>A0A067ME43</accession>
<dbReference type="GO" id="GO:0005743">
    <property type="term" value="C:mitochondrial inner membrane"/>
    <property type="evidence" value="ECO:0007669"/>
    <property type="project" value="UniProtKB-SubCell"/>
</dbReference>
<dbReference type="InterPro" id="IPR013892">
    <property type="entry name" value="Cyt_c_biogenesis_Cmc1-like"/>
</dbReference>
<dbReference type="OrthoDB" id="532630at2759"/>
<dbReference type="EMBL" id="KL198040">
    <property type="protein sequence ID" value="KDQ14043.1"/>
    <property type="molecule type" value="Genomic_DNA"/>
</dbReference>
<evidence type="ECO:0000256" key="2">
    <source>
        <dbReference type="ARBA" id="ARBA00023157"/>
    </source>
</evidence>
<keyword evidence="5" id="KW-1185">Reference proteome</keyword>
<evidence type="ECO:0000313" key="5">
    <source>
        <dbReference type="Proteomes" id="UP000027195"/>
    </source>
</evidence>
<evidence type="ECO:0000313" key="4">
    <source>
        <dbReference type="EMBL" id="KDQ14043.1"/>
    </source>
</evidence>
<dbReference type="FunCoup" id="A0A067ME43">
    <property type="interactions" value="162"/>
</dbReference>
<keyword evidence="3" id="KW-0999">Mitochondrion inner membrane</keyword>
<comment type="similarity">
    <text evidence="1 3">Belongs to the CMC family.</text>
</comment>
<dbReference type="HOGENOM" id="CLU_169286_3_2_1"/>
<dbReference type="InParanoid" id="A0A067ME43"/>
<dbReference type="AlphaFoldDB" id="A0A067ME43"/>
<dbReference type="Proteomes" id="UP000027195">
    <property type="component" value="Unassembled WGS sequence"/>
</dbReference>
<name>A0A067ME43_BOTB1</name>
<keyword evidence="3" id="KW-0496">Mitochondrion</keyword>
<proteinExistence type="inferred from homology"/>
<keyword evidence="2" id="KW-1015">Disulfide bond</keyword>
<gene>
    <name evidence="4" type="ORF">BOTBODRAFT_33159</name>
</gene>
<evidence type="ECO:0000256" key="3">
    <source>
        <dbReference type="RuleBase" id="RU364104"/>
    </source>
</evidence>